<feature type="compositionally biased region" description="Low complexity" evidence="1">
    <location>
        <begin position="289"/>
        <end position="314"/>
    </location>
</feature>
<feature type="compositionally biased region" description="Polar residues" evidence="1">
    <location>
        <begin position="100"/>
        <end position="114"/>
    </location>
</feature>
<feature type="compositionally biased region" description="Basic residues" evidence="1">
    <location>
        <begin position="83"/>
        <end position="93"/>
    </location>
</feature>
<feature type="compositionally biased region" description="Low complexity" evidence="1">
    <location>
        <begin position="254"/>
        <end position="280"/>
    </location>
</feature>
<feature type="compositionally biased region" description="Polar residues" evidence="1">
    <location>
        <begin position="377"/>
        <end position="388"/>
    </location>
</feature>
<feature type="compositionally biased region" description="Polar residues" evidence="1">
    <location>
        <begin position="52"/>
        <end position="74"/>
    </location>
</feature>
<feature type="compositionally biased region" description="Low complexity" evidence="1">
    <location>
        <begin position="325"/>
        <end position="373"/>
    </location>
</feature>
<feature type="region of interest" description="Disordered" evidence="1">
    <location>
        <begin position="163"/>
        <end position="203"/>
    </location>
</feature>
<feature type="compositionally biased region" description="Low complexity" evidence="1">
    <location>
        <begin position="185"/>
        <end position="195"/>
    </location>
</feature>
<reference evidence="2 3" key="1">
    <citation type="submission" date="2016-10" db="EMBL/GenBank/DDBJ databases">
        <authorList>
            <person name="Cai Z."/>
        </authorList>
    </citation>
    <scope>NUCLEOTIDE SEQUENCE [LARGE SCALE GENOMIC DNA]</scope>
</reference>
<evidence type="ECO:0000313" key="2">
    <source>
        <dbReference type="EMBL" id="SZX78584.1"/>
    </source>
</evidence>
<dbReference type="AlphaFoldDB" id="A0A383WN20"/>
<accession>A0A383WN20</accession>
<feature type="compositionally biased region" description="Low complexity" evidence="1">
    <location>
        <begin position="31"/>
        <end position="47"/>
    </location>
</feature>
<feature type="compositionally biased region" description="Low complexity" evidence="1">
    <location>
        <begin position="390"/>
        <end position="407"/>
    </location>
</feature>
<evidence type="ECO:0000256" key="1">
    <source>
        <dbReference type="SAM" id="MobiDB-lite"/>
    </source>
</evidence>
<gene>
    <name evidence="2" type="ORF">BQ4739_LOCUS18905</name>
</gene>
<dbReference type="EMBL" id="FNXT01001326">
    <property type="protein sequence ID" value="SZX78584.1"/>
    <property type="molecule type" value="Genomic_DNA"/>
</dbReference>
<feature type="region of interest" description="Disordered" evidence="1">
    <location>
        <begin position="250"/>
        <end position="457"/>
    </location>
</feature>
<organism evidence="2 3">
    <name type="scientific">Tetradesmus obliquus</name>
    <name type="common">Green alga</name>
    <name type="synonym">Acutodesmus obliquus</name>
    <dbReference type="NCBI Taxonomy" id="3088"/>
    <lineage>
        <taxon>Eukaryota</taxon>
        <taxon>Viridiplantae</taxon>
        <taxon>Chlorophyta</taxon>
        <taxon>core chlorophytes</taxon>
        <taxon>Chlorophyceae</taxon>
        <taxon>CS clade</taxon>
        <taxon>Sphaeropleales</taxon>
        <taxon>Scenedesmaceae</taxon>
        <taxon>Tetradesmus</taxon>
    </lineage>
</organism>
<dbReference type="Proteomes" id="UP000256970">
    <property type="component" value="Unassembled WGS sequence"/>
</dbReference>
<evidence type="ECO:0000313" key="3">
    <source>
        <dbReference type="Proteomes" id="UP000256970"/>
    </source>
</evidence>
<sequence length="500" mass="54756">MQAGIRKYAKAQAGDAPQQPSRNHGQNLPEGGASKGSSSCGQQQGISLLDLLSNNKQTTAVAQQQRSGTHKPTSQQQVGQQHQHQHHVAKKPRVSLSGAALTSSLQAPAESLRTSQAPGCDLASYLAAVKLPAAKKQQELCKPSGAGASVGPPAAVYSSSSMVASQTQHTGPTIARSDSVDAARQHAAAQQACRKQQQRQRDLRAVPVQNAPHQANAQAAGSMQSCPLCGVMLPQGQLQQHVDAELQELEDAEAQQQQQQQQQQLSPYHQPRPQQHPQHVSSHKHHHWQQQQPYHLRPPLLQQQQQQQQQHLQRVGSGHQHHNHWQQQQQEQEPRQMQWQQPSLQQSWGQPVMQPTQRSQQPQQHQAHGQQQAHNGCLQQQPRTSAPTWQPRQQQQHQPPPARQQQQQKRRQTGLSRGGRPSRGAATSSSSCVQGLRLAPSRQQGPSEAPAQLLGSFDHWGDSASNWMDDGMIGLEGAPQSAAECWEGIGSCAIGSRRLG</sequence>
<name>A0A383WN20_TETOB</name>
<feature type="region of interest" description="Disordered" evidence="1">
    <location>
        <begin position="1"/>
        <end position="114"/>
    </location>
</feature>
<protein>
    <submittedName>
        <fullName evidence="2">Uncharacterized protein</fullName>
    </submittedName>
</protein>
<proteinExistence type="predicted"/>
<keyword evidence="3" id="KW-1185">Reference proteome</keyword>